<reference evidence="10" key="1">
    <citation type="submission" date="2019-12" db="EMBL/GenBank/DDBJ databases">
        <title>Clostridiaceae gen. nov. sp. nov., isolated from sediment in Xinjiang, China.</title>
        <authorList>
            <person name="Zhang R."/>
        </authorList>
    </citation>
    <scope>NUCLEOTIDE SEQUENCE</scope>
    <source>
        <strain evidence="10">D2Q-11</strain>
    </source>
</reference>
<dbReference type="InterPro" id="IPR017583">
    <property type="entry name" value="Tagatose/fructose_Pkinase"/>
</dbReference>
<comment type="similarity">
    <text evidence="7">Belongs to the carbohydrate kinase PfkB family. LacC subfamily.</text>
</comment>
<evidence type="ECO:0000256" key="7">
    <source>
        <dbReference type="PIRNR" id="PIRNR000535"/>
    </source>
</evidence>
<comment type="function">
    <text evidence="8">Catalyzes the ATP-dependent phosphorylation of fructose-l-phosphate to fructose-l,6-bisphosphate.</text>
</comment>
<keyword evidence="3 7" id="KW-0547">Nucleotide-binding</keyword>
<dbReference type="GO" id="GO:0044281">
    <property type="term" value="P:small molecule metabolic process"/>
    <property type="evidence" value="ECO:0007669"/>
    <property type="project" value="UniProtKB-ARBA"/>
</dbReference>
<dbReference type="AlphaFoldDB" id="A0A942UU94"/>
<dbReference type="GO" id="GO:0005524">
    <property type="term" value="F:ATP binding"/>
    <property type="evidence" value="ECO:0007669"/>
    <property type="project" value="UniProtKB-UniRule"/>
</dbReference>
<keyword evidence="7" id="KW-0423">Lactose metabolism</keyword>
<dbReference type="SUPFAM" id="SSF53613">
    <property type="entry name" value="Ribokinase-like"/>
    <property type="match status" value="1"/>
</dbReference>
<dbReference type="PIRSF" id="PIRSF000535">
    <property type="entry name" value="1PFK/6PFK/LacC"/>
    <property type="match status" value="1"/>
</dbReference>
<evidence type="ECO:0000256" key="6">
    <source>
        <dbReference type="ARBA" id="ARBA00047745"/>
    </source>
</evidence>
<feature type="domain" description="Carbohydrate kinase PfkB" evidence="9">
    <location>
        <begin position="11"/>
        <end position="289"/>
    </location>
</feature>
<evidence type="ECO:0000256" key="8">
    <source>
        <dbReference type="RuleBase" id="RU369061"/>
    </source>
</evidence>
<dbReference type="EC" id="2.7.1.144" evidence="7"/>
<comment type="pathway">
    <text evidence="7">Carbohydrate metabolism; D-tagatose 6-phosphate degradation; D-glyceraldehyde 3-phosphate and glycerone phosphate from D-tagatose 6-phosphate: step 1/2.</text>
</comment>
<name>A0A942UU94_9FIRM</name>
<dbReference type="InterPro" id="IPR022463">
    <property type="entry name" value="1-PFruKinase"/>
</dbReference>
<sequence length="308" mass="33460">MIGTVTLNPAIDRRYNVDKLDINIVKRTSDYSATAGGKGLNVSRVVRILGEKVLAFGFLGGSEGDFIQRKISELGIKSYFINIKGTTRTCLNIIDELGDNIEILEGGPTITKDEENRLLKVFKSQIDNLDVVTLSGSLPKGIDNDIYGKLIKVINEKGKKAILDTSGRDLIVNLDSRPFLVKPNREELENIIGGVLNTEEDIKKSAKKILDLGAQNIAISLGSEGMYFFGKLGNFKVNIPKIKAINPVGSGDSSIAGFAYGISKNLDIIEVLKYANACGVANAMEKETGKIDVTVVNEILEKIEVVIL</sequence>
<dbReference type="PROSITE" id="PS00584">
    <property type="entry name" value="PFKB_KINASES_2"/>
    <property type="match status" value="1"/>
</dbReference>
<dbReference type="InterPro" id="IPR011611">
    <property type="entry name" value="PfkB_dom"/>
</dbReference>
<dbReference type="InterPro" id="IPR029056">
    <property type="entry name" value="Ribokinase-like"/>
</dbReference>
<dbReference type="RefSeq" id="WP_203366093.1">
    <property type="nucleotide sequence ID" value="NZ_WSFT01000028.1"/>
</dbReference>
<dbReference type="Pfam" id="PF00294">
    <property type="entry name" value="PfkB"/>
    <property type="match status" value="1"/>
</dbReference>
<accession>A0A942UU94</accession>
<evidence type="ECO:0000256" key="5">
    <source>
        <dbReference type="ARBA" id="ARBA00022840"/>
    </source>
</evidence>
<comment type="catalytic activity">
    <reaction evidence="6 8">
        <text>beta-D-fructose 1-phosphate + ATP = beta-D-fructose 1,6-bisphosphate + ADP + H(+)</text>
        <dbReference type="Rhea" id="RHEA:14213"/>
        <dbReference type="ChEBI" id="CHEBI:15378"/>
        <dbReference type="ChEBI" id="CHEBI:30616"/>
        <dbReference type="ChEBI" id="CHEBI:32966"/>
        <dbReference type="ChEBI" id="CHEBI:138881"/>
        <dbReference type="ChEBI" id="CHEBI:456216"/>
        <dbReference type="EC" id="2.7.1.56"/>
    </reaction>
</comment>
<evidence type="ECO:0000256" key="4">
    <source>
        <dbReference type="ARBA" id="ARBA00022777"/>
    </source>
</evidence>
<keyword evidence="11" id="KW-1185">Reference proteome</keyword>
<organism evidence="10 11">
    <name type="scientific">Anaeromonas frigoriresistens</name>
    <dbReference type="NCBI Taxonomy" id="2683708"/>
    <lineage>
        <taxon>Bacteria</taxon>
        <taxon>Bacillati</taxon>
        <taxon>Bacillota</taxon>
        <taxon>Tissierellia</taxon>
        <taxon>Tissierellales</taxon>
        <taxon>Thermohalobacteraceae</taxon>
        <taxon>Anaeromonas</taxon>
    </lineage>
</organism>
<evidence type="ECO:0000256" key="1">
    <source>
        <dbReference type="ARBA" id="ARBA00005380"/>
    </source>
</evidence>
<keyword evidence="5 7" id="KW-0067">ATP-binding</keyword>
<dbReference type="GO" id="GO:0016052">
    <property type="term" value="P:carbohydrate catabolic process"/>
    <property type="evidence" value="ECO:0007669"/>
    <property type="project" value="UniProtKB-ARBA"/>
</dbReference>
<gene>
    <name evidence="10" type="primary">pfkB</name>
    <name evidence="10" type="ORF">GOQ27_06530</name>
</gene>
<comment type="catalytic activity">
    <reaction evidence="7">
        <text>D-tagatofuranose 6-phosphate + ATP = D-tagatofuranose 1,6-bisphosphate + ADP + H(+)</text>
        <dbReference type="Rhea" id="RHEA:12420"/>
        <dbReference type="ChEBI" id="CHEBI:15378"/>
        <dbReference type="ChEBI" id="CHEBI:30616"/>
        <dbReference type="ChEBI" id="CHEBI:58694"/>
        <dbReference type="ChEBI" id="CHEBI:58695"/>
        <dbReference type="ChEBI" id="CHEBI:456216"/>
        <dbReference type="EC" id="2.7.1.144"/>
    </reaction>
</comment>
<dbReference type="CDD" id="cd01164">
    <property type="entry name" value="FruK_PfkB_like"/>
    <property type="match status" value="1"/>
</dbReference>
<dbReference type="NCBIfam" id="TIGR03828">
    <property type="entry name" value="pfkB"/>
    <property type="match status" value="1"/>
</dbReference>
<dbReference type="PANTHER" id="PTHR46566:SF5">
    <property type="entry name" value="1-PHOSPHOFRUCTOKINASE"/>
    <property type="match status" value="1"/>
</dbReference>
<keyword evidence="2 7" id="KW-0808">Transferase</keyword>
<dbReference type="GO" id="GO:0009024">
    <property type="term" value="F:tagatose-6-phosphate kinase activity"/>
    <property type="evidence" value="ECO:0007669"/>
    <property type="project" value="UniProtKB-EC"/>
</dbReference>
<dbReference type="PROSITE" id="PS00583">
    <property type="entry name" value="PFKB_KINASES_1"/>
    <property type="match status" value="1"/>
</dbReference>
<evidence type="ECO:0000313" key="10">
    <source>
        <dbReference type="EMBL" id="MBS4538110.1"/>
    </source>
</evidence>
<protein>
    <recommendedName>
        <fullName evidence="7">Tagatose-6-phosphate kinase</fullName>
        <ecNumber evidence="7">2.7.1.144</ecNumber>
    </recommendedName>
</protein>
<dbReference type="GO" id="GO:0008662">
    <property type="term" value="F:1-phosphofructokinase activity"/>
    <property type="evidence" value="ECO:0007669"/>
    <property type="project" value="UniProtKB-UniRule"/>
</dbReference>
<evidence type="ECO:0000313" key="11">
    <source>
        <dbReference type="Proteomes" id="UP000724672"/>
    </source>
</evidence>
<keyword evidence="4 8" id="KW-0418">Kinase</keyword>
<evidence type="ECO:0000256" key="2">
    <source>
        <dbReference type="ARBA" id="ARBA00022679"/>
    </source>
</evidence>
<dbReference type="FunFam" id="3.40.1190.20:FF:000001">
    <property type="entry name" value="Phosphofructokinase"/>
    <property type="match status" value="1"/>
</dbReference>
<dbReference type="Gene3D" id="3.40.1190.20">
    <property type="match status" value="1"/>
</dbReference>
<dbReference type="EMBL" id="WSFT01000028">
    <property type="protein sequence ID" value="MBS4538110.1"/>
    <property type="molecule type" value="Genomic_DNA"/>
</dbReference>
<proteinExistence type="inferred from homology"/>
<evidence type="ECO:0000259" key="9">
    <source>
        <dbReference type="Pfam" id="PF00294"/>
    </source>
</evidence>
<dbReference type="Proteomes" id="UP000724672">
    <property type="component" value="Unassembled WGS sequence"/>
</dbReference>
<dbReference type="InterPro" id="IPR002173">
    <property type="entry name" value="Carboh/pur_kinase_PfkB_CS"/>
</dbReference>
<dbReference type="PANTHER" id="PTHR46566">
    <property type="entry name" value="1-PHOSPHOFRUCTOKINASE-RELATED"/>
    <property type="match status" value="1"/>
</dbReference>
<dbReference type="GO" id="GO:0005988">
    <property type="term" value="P:lactose metabolic process"/>
    <property type="evidence" value="ECO:0007669"/>
    <property type="project" value="UniProtKB-KW"/>
</dbReference>
<comment type="similarity">
    <text evidence="1">Belongs to the carbohydrate kinase pfkB family.</text>
</comment>
<dbReference type="GO" id="GO:0005829">
    <property type="term" value="C:cytosol"/>
    <property type="evidence" value="ECO:0007669"/>
    <property type="project" value="TreeGrafter"/>
</dbReference>
<dbReference type="NCBIfam" id="TIGR03168">
    <property type="entry name" value="1-PFK"/>
    <property type="match status" value="1"/>
</dbReference>
<comment type="caution">
    <text evidence="10">The sequence shown here is derived from an EMBL/GenBank/DDBJ whole genome shotgun (WGS) entry which is preliminary data.</text>
</comment>
<evidence type="ECO:0000256" key="3">
    <source>
        <dbReference type="ARBA" id="ARBA00022741"/>
    </source>
</evidence>